<dbReference type="AlphaFoldDB" id="A6IA43"/>
<evidence type="ECO:0000313" key="3">
    <source>
        <dbReference type="Proteomes" id="UP000234681"/>
    </source>
</evidence>
<proteinExistence type="predicted"/>
<protein>
    <submittedName>
        <fullName evidence="2">Uncharacterized protein RGD1311454</fullName>
    </submittedName>
</protein>
<evidence type="ECO:0000313" key="2">
    <source>
        <dbReference type="EMBL" id="EDM17138.1"/>
    </source>
</evidence>
<gene>
    <name evidence="2" type="primary">RGD1311454</name>
    <name evidence="2" type="ORF">rCG_39648</name>
</gene>
<feature type="signal peptide" evidence="1">
    <location>
        <begin position="1"/>
        <end position="17"/>
    </location>
</feature>
<dbReference type="EMBL" id="CH473956">
    <property type="protein sequence ID" value="EDM17138.1"/>
    <property type="molecule type" value="Genomic_DNA"/>
</dbReference>
<organism evidence="2 3">
    <name type="scientific">Rattus norvegicus</name>
    <name type="common">Rat</name>
    <dbReference type="NCBI Taxonomy" id="10116"/>
    <lineage>
        <taxon>Eukaryota</taxon>
        <taxon>Metazoa</taxon>
        <taxon>Chordata</taxon>
        <taxon>Craniata</taxon>
        <taxon>Vertebrata</taxon>
        <taxon>Euteleostomi</taxon>
        <taxon>Mammalia</taxon>
        <taxon>Eutheria</taxon>
        <taxon>Euarchontoglires</taxon>
        <taxon>Glires</taxon>
        <taxon>Rodentia</taxon>
        <taxon>Myomorpha</taxon>
        <taxon>Muroidea</taxon>
        <taxon>Muridae</taxon>
        <taxon>Murinae</taxon>
        <taxon>Rattus</taxon>
    </lineage>
</organism>
<accession>A6IA43</accession>
<evidence type="ECO:0000256" key="1">
    <source>
        <dbReference type="SAM" id="SignalP"/>
    </source>
</evidence>
<sequence length="79" mass="9112">MCWACWLLLTSSSSTDSFESKDSRRDRPAWANRGVFFAAYLTEHSSFLEFLHTKPDLEPRKRPHKTHTDAVSVLCTLPK</sequence>
<name>A6IA43_RAT</name>
<dbReference type="Proteomes" id="UP000234681">
    <property type="component" value="Chromosome 1"/>
</dbReference>
<feature type="chain" id="PRO_5039941349" evidence="1">
    <location>
        <begin position="18"/>
        <end position="79"/>
    </location>
</feature>
<reference evidence="2 3" key="1">
    <citation type="submission" date="2005-09" db="EMBL/GenBank/DDBJ databases">
        <authorList>
            <person name="Mural R.J."/>
            <person name="Li P.W."/>
            <person name="Adams M.D."/>
            <person name="Amanatides P.G."/>
            <person name="Baden-Tillson H."/>
            <person name="Barnstead M."/>
            <person name="Chin S.H."/>
            <person name="Dew I."/>
            <person name="Evans C.A."/>
            <person name="Ferriera S."/>
            <person name="Flanigan M."/>
            <person name="Fosler C."/>
            <person name="Glodek A."/>
            <person name="Gu Z."/>
            <person name="Holt R.A."/>
            <person name="Jennings D."/>
            <person name="Kraft C.L."/>
            <person name="Lu F."/>
            <person name="Nguyen T."/>
            <person name="Nusskern D.R."/>
            <person name="Pfannkoch C.M."/>
            <person name="Sitter C."/>
            <person name="Sutton G.G."/>
            <person name="Venter J.C."/>
            <person name="Wang Z."/>
            <person name="Woodage T."/>
            <person name="Zheng X.H."/>
            <person name="Zhong F."/>
        </authorList>
    </citation>
    <scope>NUCLEOTIDE SEQUENCE [LARGE SCALE GENOMIC DNA]</scope>
    <source>
        <strain>BN</strain>
        <strain evidence="3">Sprague-Dawley</strain>
    </source>
</reference>
<keyword evidence="1" id="KW-0732">Signal</keyword>